<dbReference type="PANTHER" id="PTHR30015">
    <property type="entry name" value="MRR RESTRICTION SYSTEM PROTEIN"/>
    <property type="match status" value="1"/>
</dbReference>
<sequence>MPFVLEGENQECSIDYRTKTIAIPDFQSIMLPMLRFAADRQEHSLREAIEGLTVVFWLTQTEQKLLLLSRLQPIFDNHVSWARSYMKQAGLLESPRRGYFRITQRGLDVLAKNPSKIDLSFLSLYREFVKFRSLRKHSNGALEEPEPSKETPAEPLEIVEQKAGRTPEEIVEEAYIETQATLRAELLERILQNSPHAFESLIIDLLVAMGYGGSRRNAARQLGRSGDGGVDGVINEDALGLDRVYVQAKRYGKGSSVGRPEVQAFVGSLVGLGANKGIFVTTSTFSSQAVDFVSRIPQRVILIDGKRLTELMIEHSVGVRSSRVIEFKRVDEDFFTEE</sequence>
<feature type="domain" description="Restriction endonuclease type IV Mrr" evidence="1">
    <location>
        <begin position="192"/>
        <end position="312"/>
    </location>
</feature>
<dbReference type="PANTHER" id="PTHR30015:SF7">
    <property type="entry name" value="TYPE IV METHYL-DIRECTED RESTRICTION ENZYME ECOKMRR"/>
    <property type="match status" value="1"/>
</dbReference>
<feature type="domain" description="Restriction system protein Mrr-like N-terminal" evidence="2">
    <location>
        <begin position="26"/>
        <end position="111"/>
    </location>
</feature>
<evidence type="ECO:0000259" key="2">
    <source>
        <dbReference type="Pfam" id="PF14338"/>
    </source>
</evidence>
<evidence type="ECO:0000259" key="1">
    <source>
        <dbReference type="Pfam" id="PF04471"/>
    </source>
</evidence>
<evidence type="ECO:0000313" key="3">
    <source>
        <dbReference type="EMBL" id="CAI9084609.1"/>
    </source>
</evidence>
<dbReference type="RefSeq" id="WP_219804439.1">
    <property type="nucleotide sequence ID" value="NZ_JAHXRZ010000003.1"/>
</dbReference>
<dbReference type="Pfam" id="PF14338">
    <property type="entry name" value="Mrr_N"/>
    <property type="match status" value="1"/>
</dbReference>
<organism evidence="3 4">
    <name type="scientific">Candidatus Methylacidiphilum fumarolicum</name>
    <dbReference type="NCBI Taxonomy" id="591154"/>
    <lineage>
        <taxon>Bacteria</taxon>
        <taxon>Pseudomonadati</taxon>
        <taxon>Verrucomicrobiota</taxon>
        <taxon>Methylacidiphilae</taxon>
        <taxon>Methylacidiphilales</taxon>
        <taxon>Methylacidiphilaceae</taxon>
        <taxon>Methylacidiphilum (ex Ratnadevi et al. 2023)</taxon>
    </lineage>
</organism>
<accession>A0ABN8XDK0</accession>
<dbReference type="InterPro" id="IPR011856">
    <property type="entry name" value="tRNA_endonuc-like_dom_sf"/>
</dbReference>
<dbReference type="Gene3D" id="3.40.1350.10">
    <property type="match status" value="1"/>
</dbReference>
<protein>
    <submittedName>
        <fullName evidence="3">Mrr restriction system protein</fullName>
    </submittedName>
</protein>
<dbReference type="InterPro" id="IPR052906">
    <property type="entry name" value="Type_IV_Methyl-Rstrct_Enzyme"/>
</dbReference>
<dbReference type="SUPFAM" id="SSF52980">
    <property type="entry name" value="Restriction endonuclease-like"/>
    <property type="match status" value="1"/>
</dbReference>
<name>A0ABN8XDK0_9BACT</name>
<dbReference type="EMBL" id="OX458932">
    <property type="protein sequence ID" value="CAI9084609.1"/>
    <property type="molecule type" value="Genomic_DNA"/>
</dbReference>
<keyword evidence="4" id="KW-1185">Reference proteome</keyword>
<reference evidence="3" key="1">
    <citation type="submission" date="2023-03" db="EMBL/GenBank/DDBJ databases">
        <authorList>
            <person name="Cremers G."/>
            <person name="Picone N."/>
        </authorList>
    </citation>
    <scope>NUCLEOTIDE SEQUENCE</scope>
    <source>
        <strain evidence="3">Sample_alias</strain>
    </source>
</reference>
<dbReference type="Pfam" id="PF04471">
    <property type="entry name" value="Mrr_cat"/>
    <property type="match status" value="1"/>
</dbReference>
<proteinExistence type="predicted"/>
<dbReference type="InterPro" id="IPR007560">
    <property type="entry name" value="Restrct_endonuc_IV_Mrr"/>
</dbReference>
<dbReference type="InterPro" id="IPR011335">
    <property type="entry name" value="Restrct_endonuc-II-like"/>
</dbReference>
<evidence type="ECO:0000313" key="4">
    <source>
        <dbReference type="Proteomes" id="UP001161497"/>
    </source>
</evidence>
<dbReference type="InterPro" id="IPR025745">
    <property type="entry name" value="Mrr-like_N_dom"/>
</dbReference>
<gene>
    <name evidence="3" type="ORF">MFUM_0206</name>
</gene>
<dbReference type="Proteomes" id="UP001161497">
    <property type="component" value="Chromosome"/>
</dbReference>